<gene>
    <name evidence="2" type="ORF">CDO81_07670</name>
</gene>
<feature type="transmembrane region" description="Helical" evidence="1">
    <location>
        <begin position="263"/>
        <end position="284"/>
    </location>
</feature>
<keyword evidence="1" id="KW-1133">Transmembrane helix</keyword>
<feature type="transmembrane region" description="Helical" evidence="1">
    <location>
        <begin position="156"/>
        <end position="180"/>
    </location>
</feature>
<dbReference type="AlphaFoldDB" id="A0A254NDK1"/>
<keyword evidence="3" id="KW-1185">Reference proteome</keyword>
<keyword evidence="1" id="KW-0472">Membrane</keyword>
<protein>
    <recommendedName>
        <fullName evidence="4">Glycosyltransferase RgtA/B/C/D-like domain-containing protein</fullName>
    </recommendedName>
</protein>
<dbReference type="EMBL" id="NISI01000002">
    <property type="protein sequence ID" value="OWR04457.1"/>
    <property type="molecule type" value="Genomic_DNA"/>
</dbReference>
<reference evidence="2 3" key="1">
    <citation type="journal article" date="2007" name="Int. J. Syst. Evol. Microbiol.">
        <title>Description of Pelomonas aquatica sp. nov. and Pelomonas puraquae sp. nov., isolated from industrial and haemodialysis water.</title>
        <authorList>
            <person name="Gomila M."/>
            <person name="Bowien B."/>
            <person name="Falsen E."/>
            <person name="Moore E.R."/>
            <person name="Lalucat J."/>
        </authorList>
    </citation>
    <scope>NUCLEOTIDE SEQUENCE [LARGE SCALE GENOMIC DNA]</scope>
    <source>
        <strain evidence="2 3">CCUG 52769</strain>
    </source>
</reference>
<feature type="transmembrane region" description="Helical" evidence="1">
    <location>
        <begin position="296"/>
        <end position="314"/>
    </location>
</feature>
<feature type="transmembrane region" description="Helical" evidence="1">
    <location>
        <begin position="103"/>
        <end position="136"/>
    </location>
</feature>
<evidence type="ECO:0000313" key="2">
    <source>
        <dbReference type="EMBL" id="OWR04457.1"/>
    </source>
</evidence>
<comment type="caution">
    <text evidence="2">The sequence shown here is derived from an EMBL/GenBank/DDBJ whole genome shotgun (WGS) entry which is preliminary data.</text>
</comment>
<feature type="transmembrane region" description="Helical" evidence="1">
    <location>
        <begin position="192"/>
        <end position="216"/>
    </location>
</feature>
<evidence type="ECO:0000256" key="1">
    <source>
        <dbReference type="SAM" id="Phobius"/>
    </source>
</evidence>
<feature type="transmembrane region" description="Helical" evidence="1">
    <location>
        <begin position="71"/>
        <end position="91"/>
    </location>
</feature>
<accession>A0A254NDK1</accession>
<evidence type="ECO:0000313" key="3">
    <source>
        <dbReference type="Proteomes" id="UP000197446"/>
    </source>
</evidence>
<proteinExistence type="predicted"/>
<dbReference type="Proteomes" id="UP000197446">
    <property type="component" value="Unassembled WGS sequence"/>
</dbReference>
<evidence type="ECO:0008006" key="4">
    <source>
        <dbReference type="Google" id="ProtNLM"/>
    </source>
</evidence>
<sequence>MLSAAAALLCLLVFMPIVQVGVNVFDEGFISAGAMLIRRGWLPMRDFFVIYGPGQYYVSAALFSVFGEDLFVQRVAHVLLLSLIGLGLLSLARRLGATRGAQVWLLVAYVAVNALFMPTPGYAAVLACGLLLWAGVVLVEGLSGERQSRLVQASVLIGVAGLVRWDFGIFGLVTAATAALAHGRLRLRWRALAALFGPALLVWLLLFVPFVMAGGWERWWAEVPVFHSREFAEWRGRPVLRPTVWALARAWAQGDMGSVSETVTLLLAVCLPLVLALPTMVVAGMRLWRRASTAPVDLLAWVLALLTLTLLNQVRVRSGLPQGLPAFYAALPLAPYLWRACTSPAGRRAVAALAALVLVMPAVSAVQVWCQAVWNTEPVALPRASHVRVDGRDREAWKTYGAMLRHLSTCLPPQARLFSGVQDTSRLYVNDAALYFLTDRLPATRWVEMEPGLTNSSRAQAALARDLLEPTVGAAVLWQRVSNEPNATSRSNGVHTVDETVAVRFAPGRRFGAYEVRFRADTGPPDTTQCDSGK</sequence>
<name>A0A254NDK1_9BURK</name>
<keyword evidence="1" id="KW-0812">Transmembrane</keyword>
<organism evidence="2 3">
    <name type="scientific">Roseateles puraquae</name>
    <dbReference type="NCBI Taxonomy" id="431059"/>
    <lineage>
        <taxon>Bacteria</taxon>
        <taxon>Pseudomonadati</taxon>
        <taxon>Pseudomonadota</taxon>
        <taxon>Betaproteobacteria</taxon>
        <taxon>Burkholderiales</taxon>
        <taxon>Sphaerotilaceae</taxon>
        <taxon>Roseateles</taxon>
    </lineage>
</organism>